<accession>A0A4S2Q1W5</accession>
<comment type="caution">
    <text evidence="1">The sequence shown here is derived from an EMBL/GenBank/DDBJ whole genome shotgun (WGS) entry which is preliminary data.</text>
</comment>
<evidence type="ECO:0008006" key="3">
    <source>
        <dbReference type="Google" id="ProtNLM"/>
    </source>
</evidence>
<dbReference type="Proteomes" id="UP000306758">
    <property type="component" value="Unassembled WGS sequence"/>
</dbReference>
<protein>
    <recommendedName>
        <fullName evidence="3">Mu-like prophage I protein</fullName>
    </recommendedName>
</protein>
<dbReference type="PIRSF" id="PIRSF016624">
    <property type="entry name" value="Mu_prophg_I"/>
    <property type="match status" value="1"/>
</dbReference>
<evidence type="ECO:0000313" key="1">
    <source>
        <dbReference type="EMBL" id="THA10492.1"/>
    </source>
</evidence>
<dbReference type="RefSeq" id="WP_136123155.1">
    <property type="nucleotide sequence ID" value="NZ_QXNI01000014.1"/>
</dbReference>
<gene>
    <name evidence="1" type="ORF">D3M78_03040</name>
</gene>
<dbReference type="EMBL" id="QXNI01000014">
    <property type="protein sequence ID" value="THA10492.1"/>
    <property type="molecule type" value="Genomic_DNA"/>
</dbReference>
<dbReference type="Pfam" id="PF10123">
    <property type="entry name" value="Mu-like_Pro"/>
    <property type="match status" value="1"/>
</dbReference>
<dbReference type="InterPro" id="IPR012106">
    <property type="entry name" value="Phage_Mu_Gp1"/>
</dbReference>
<name>A0A4S2Q1W5_9PAST</name>
<sequence length="350" mass="38440">MNIKPIALSFELNKKTNGRIQLFPFGRFYSQDGRTEGAGGWYVDDSNGYALADQINQLKIKLMIDYEHQTLFIETNGKPNPAAGWMETAEYIPGEGIFVDVDWTKKAHQQIQNGEYRYISPMFLSDKDGKVTKVLNAALTNRPACHDLAEAIAFSSQFNQPQKKDNSMLELLRQLFGVPDATEEDMKQKLTALSAAKGDSPVALSDVYGKLKEKDGEVVALSAKVGAEPDPSKYVPLSMMKEVQDELAALSAQVRNDKVEDLIQTALSDGRLLPSQKDWAEKLGKADVTALSDYLAVATPNQALVGGSQAKDDPNQKVVALSAEHQATAKALGMSEADYVKKYIDTKESK</sequence>
<proteinExistence type="predicted"/>
<organism evidence="1 2">
    <name type="scientific">Rodentibacter pneumotropicus</name>
    <dbReference type="NCBI Taxonomy" id="758"/>
    <lineage>
        <taxon>Bacteria</taxon>
        <taxon>Pseudomonadati</taxon>
        <taxon>Pseudomonadota</taxon>
        <taxon>Gammaproteobacteria</taxon>
        <taxon>Pasteurellales</taxon>
        <taxon>Pasteurellaceae</taxon>
        <taxon>Rodentibacter</taxon>
    </lineage>
</organism>
<dbReference type="AlphaFoldDB" id="A0A4S2Q1W5"/>
<reference evidence="1 2" key="1">
    <citation type="journal article" date="2019" name="Vet. Microbiol.">
        <title>Development of multi locus sequence typing (MLST) of Rodentibacter pneumotropicus.</title>
        <authorList>
            <person name="Adhikary S."/>
            <person name="Bisgaard M."/>
            <person name="Boot R."/>
            <person name="Benga L."/>
            <person name="Nicklas W."/>
            <person name="Christensen H."/>
        </authorList>
    </citation>
    <scope>NUCLEOTIDE SEQUENCE [LARGE SCALE GENOMIC DNA]</scope>
    <source>
        <strain evidence="1 2">Ac84</strain>
    </source>
</reference>
<evidence type="ECO:0000313" key="2">
    <source>
        <dbReference type="Proteomes" id="UP000306758"/>
    </source>
</evidence>